<comment type="similarity">
    <text evidence="1">Belongs to the CCDC53 family.</text>
</comment>
<dbReference type="Proteomes" id="UP000887577">
    <property type="component" value="Unplaced"/>
</dbReference>
<name>A0A914Z307_9BILA</name>
<reference evidence="4" key="1">
    <citation type="submission" date="2022-11" db="UniProtKB">
        <authorList>
            <consortium name="WormBaseParasite"/>
        </authorList>
    </citation>
    <scope>IDENTIFICATION</scope>
</reference>
<dbReference type="GO" id="GO:0030041">
    <property type="term" value="P:actin filament polymerization"/>
    <property type="evidence" value="ECO:0007669"/>
    <property type="project" value="TreeGrafter"/>
</dbReference>
<dbReference type="Pfam" id="PF10152">
    <property type="entry name" value="CCDC53"/>
    <property type="match status" value="1"/>
</dbReference>
<dbReference type="WBParaSite" id="PSU_v2.g6734.t1">
    <property type="protein sequence ID" value="PSU_v2.g6734.t1"/>
    <property type="gene ID" value="PSU_v2.g6734"/>
</dbReference>
<sequence>MSREPDLSFIQPDVNLKDVSRLETKKVIHLTNEFLLRIADISNSFMQNMETKIFELEKKLEALDTVLILVETKLENIESKNTVDNLPPPVSNFEEPKVIVTEPLDNVTTISDSIPIPKAPVLPTVVVQEPHNNVQQEIVPSAVVAEIIDERKIKISEHPTFSKYFKMLRLGIPELGVKQKMTSEGFDANLLDTPNALIDPPSAKPQDSDEESDSDSSFSSSD</sequence>
<evidence type="ECO:0000256" key="2">
    <source>
        <dbReference type="SAM" id="MobiDB-lite"/>
    </source>
</evidence>
<feature type="region of interest" description="Disordered" evidence="2">
    <location>
        <begin position="190"/>
        <end position="222"/>
    </location>
</feature>
<dbReference type="PANTHER" id="PTHR13015:SF0">
    <property type="entry name" value="WASH COMPLEX SUBUNIT 3"/>
    <property type="match status" value="1"/>
</dbReference>
<keyword evidence="3" id="KW-1185">Reference proteome</keyword>
<dbReference type="GO" id="GO:0071203">
    <property type="term" value="C:WASH complex"/>
    <property type="evidence" value="ECO:0007669"/>
    <property type="project" value="InterPro"/>
</dbReference>
<protein>
    <submittedName>
        <fullName evidence="4">WASH complex subunit 3</fullName>
    </submittedName>
</protein>
<dbReference type="AlphaFoldDB" id="A0A914Z307"/>
<evidence type="ECO:0000256" key="1">
    <source>
        <dbReference type="ARBA" id="ARBA00006290"/>
    </source>
</evidence>
<dbReference type="GO" id="GO:0006887">
    <property type="term" value="P:exocytosis"/>
    <property type="evidence" value="ECO:0007669"/>
    <property type="project" value="TreeGrafter"/>
</dbReference>
<organism evidence="3 4">
    <name type="scientific">Panagrolaimus superbus</name>
    <dbReference type="NCBI Taxonomy" id="310955"/>
    <lineage>
        <taxon>Eukaryota</taxon>
        <taxon>Metazoa</taxon>
        <taxon>Ecdysozoa</taxon>
        <taxon>Nematoda</taxon>
        <taxon>Chromadorea</taxon>
        <taxon>Rhabditida</taxon>
        <taxon>Tylenchina</taxon>
        <taxon>Panagrolaimomorpha</taxon>
        <taxon>Panagrolaimoidea</taxon>
        <taxon>Panagrolaimidae</taxon>
        <taxon>Panagrolaimus</taxon>
    </lineage>
</organism>
<evidence type="ECO:0000313" key="4">
    <source>
        <dbReference type="WBParaSite" id="PSU_v2.g6734.t1"/>
    </source>
</evidence>
<dbReference type="PANTHER" id="PTHR13015">
    <property type="entry name" value="PROTEIN AD-016-RELATED"/>
    <property type="match status" value="1"/>
</dbReference>
<accession>A0A914Z307</accession>
<proteinExistence type="inferred from homology"/>
<dbReference type="InterPro" id="IPR019309">
    <property type="entry name" value="WASHC3"/>
</dbReference>
<evidence type="ECO:0000313" key="3">
    <source>
        <dbReference type="Proteomes" id="UP000887577"/>
    </source>
</evidence>